<keyword evidence="6" id="KW-0811">Translocation</keyword>
<dbReference type="InterPro" id="IPR038506">
    <property type="entry name" value="GLE1-like_sf"/>
</dbReference>
<keyword evidence="8" id="KW-0539">Nucleus</keyword>
<dbReference type="GO" id="GO:0005543">
    <property type="term" value="F:phospholipid binding"/>
    <property type="evidence" value="ECO:0007669"/>
    <property type="project" value="TreeGrafter"/>
</dbReference>
<keyword evidence="4" id="KW-0509">mRNA transport</keyword>
<evidence type="ECO:0000256" key="11">
    <source>
        <dbReference type="ARBA" id="ARBA00029983"/>
    </source>
</evidence>
<evidence type="ECO:0000256" key="3">
    <source>
        <dbReference type="ARBA" id="ARBA00022448"/>
    </source>
</evidence>
<accession>A0A034VG36</accession>
<evidence type="ECO:0000256" key="8">
    <source>
        <dbReference type="ARBA" id="ARBA00023242"/>
    </source>
</evidence>
<evidence type="ECO:0000256" key="7">
    <source>
        <dbReference type="ARBA" id="ARBA00023132"/>
    </source>
</evidence>
<keyword evidence="3" id="KW-0813">Transport</keyword>
<keyword evidence="5" id="KW-0653">Protein transport</keyword>
<feature type="coiled-coil region" evidence="13">
    <location>
        <begin position="275"/>
        <end position="302"/>
    </location>
</feature>
<evidence type="ECO:0000256" key="12">
    <source>
        <dbReference type="ARBA" id="ARBA00030897"/>
    </source>
</evidence>
<gene>
    <name evidence="15" type="primary">GLE1</name>
</gene>
<dbReference type="PANTHER" id="PTHR12960:SF0">
    <property type="entry name" value="MRNA EXPORT FACTOR GLE1"/>
    <property type="match status" value="1"/>
</dbReference>
<evidence type="ECO:0000256" key="14">
    <source>
        <dbReference type="SAM" id="MobiDB-lite"/>
    </source>
</evidence>
<proteinExistence type="inferred from homology"/>
<keyword evidence="7" id="KW-0906">Nuclear pore complex</keyword>
<evidence type="ECO:0000256" key="2">
    <source>
        <dbReference type="ARBA" id="ARBA00011056"/>
    </source>
</evidence>
<dbReference type="GO" id="GO:0016973">
    <property type="term" value="P:poly(A)+ mRNA export from nucleus"/>
    <property type="evidence" value="ECO:0007669"/>
    <property type="project" value="InterPro"/>
</dbReference>
<evidence type="ECO:0000313" key="15">
    <source>
        <dbReference type="EMBL" id="JAC40533.1"/>
    </source>
</evidence>
<feature type="region of interest" description="Disordered" evidence="14">
    <location>
        <begin position="40"/>
        <end position="75"/>
    </location>
</feature>
<evidence type="ECO:0000256" key="6">
    <source>
        <dbReference type="ARBA" id="ARBA00023010"/>
    </source>
</evidence>
<reference evidence="15" key="1">
    <citation type="journal article" date="2014" name="BMC Genomics">
        <title>Characterizing the developmental transcriptome of the oriental fruit fly, Bactrocera dorsalis (Diptera: Tephritidae) through comparative genomic analysis with Drosophila melanogaster utilizing modENCODE datasets.</title>
        <authorList>
            <person name="Geib S.M."/>
            <person name="Calla B."/>
            <person name="Hall B."/>
            <person name="Hou S."/>
            <person name="Manoukis N.C."/>
        </authorList>
    </citation>
    <scope>NUCLEOTIDE SEQUENCE</scope>
    <source>
        <strain evidence="15">Punador</strain>
    </source>
</reference>
<comment type="function">
    <text evidence="9">Required for the export of mRNAs containing poly(A) tails from the nucleus into the cytoplasm. May be involved in the terminal step of the mRNA transport through the nuclear pore complex (NPC).</text>
</comment>
<evidence type="ECO:0000256" key="4">
    <source>
        <dbReference type="ARBA" id="ARBA00022816"/>
    </source>
</evidence>
<evidence type="ECO:0000256" key="5">
    <source>
        <dbReference type="ARBA" id="ARBA00022927"/>
    </source>
</evidence>
<comment type="subcellular location">
    <subcellularLocation>
        <location evidence="1">Nucleus</location>
        <location evidence="1">Nuclear pore complex</location>
    </subcellularLocation>
</comment>
<dbReference type="InterPro" id="IPR012476">
    <property type="entry name" value="GLE1"/>
</dbReference>
<dbReference type="GO" id="GO:0000822">
    <property type="term" value="F:inositol hexakisphosphate binding"/>
    <property type="evidence" value="ECO:0007669"/>
    <property type="project" value="TreeGrafter"/>
</dbReference>
<dbReference type="OrthoDB" id="420884at2759"/>
<sequence>MGEAGVEIEIIEIGDMKPHEITFQHAIEISSLVKERTIGPDLPDLQDEKANLESSTPKKITPQKQKTPQRNESSSKLIIPVLKPSTSLDYELVSATIFLRDAEEKRKKQVRQQMIEIQEKQLVVLRDNALRQREQQSKLVQELIAERQRTDAQIIQKAEKQTALELQESEREMDAMRLNAKRQLQLFSFQCVAKYHGVFRSKYEAVAKALISIDKQSLLPCNDYNRQLKELVELFDQLTSKIKTDDCGAAELKLADSLCNKMDDLHGTIHDDLDALLKQQEQAQLEEQRKAAEEEAVAAVLALSQTTEVSAEAVAATPPPNAEQAQAAPQTVDVQQSVVAQQTVESQQIMTSQQTMQPQQPTQYVAQQTVQSEQVGQSGTTTSAQESTAALAFYQEIHGFYQQKVDSVKPLQTDENMKKYRFACQKAINIPLNAISAVSPQHLQDKFERIFNFLNGQPLSTADGQVSANDHPLGRNYCLLLTAKRFVNQGETAISSNPQAAFPVASVVVSLWKLIPDFGKLFLAYIFKESPFLVPLRGKSVEEYNDLKRQAGITRLYAAVMITNGRRAEGPEHPFGLEHAWRWLVDFSSLEPLPDISATLILEMLQTLGFSMCRAYGRQFTKLLLHIQRDYFAKLAQVDEGGPRTRLEMLFMNYLNQQQIPEPQGILPASFW</sequence>
<evidence type="ECO:0000256" key="1">
    <source>
        <dbReference type="ARBA" id="ARBA00004567"/>
    </source>
</evidence>
<dbReference type="Pfam" id="PF07817">
    <property type="entry name" value="GLE1"/>
    <property type="match status" value="2"/>
</dbReference>
<dbReference type="PANTHER" id="PTHR12960">
    <property type="entry name" value="GLE-1-RELATED"/>
    <property type="match status" value="1"/>
</dbReference>
<evidence type="ECO:0000256" key="13">
    <source>
        <dbReference type="SAM" id="Coils"/>
    </source>
</evidence>
<feature type="region of interest" description="Disordered" evidence="14">
    <location>
        <begin position="311"/>
        <end position="330"/>
    </location>
</feature>
<feature type="compositionally biased region" description="Low complexity" evidence="14">
    <location>
        <begin position="57"/>
        <end position="68"/>
    </location>
</feature>
<feature type="coiled-coil region" evidence="13">
    <location>
        <begin position="100"/>
        <end position="186"/>
    </location>
</feature>
<dbReference type="AlphaFoldDB" id="A0A034VG36"/>
<organism evidence="15">
    <name type="scientific">Bactrocera dorsalis</name>
    <name type="common">Oriental fruit fly</name>
    <name type="synonym">Dacus dorsalis</name>
    <dbReference type="NCBI Taxonomy" id="27457"/>
    <lineage>
        <taxon>Eukaryota</taxon>
        <taxon>Metazoa</taxon>
        <taxon>Ecdysozoa</taxon>
        <taxon>Arthropoda</taxon>
        <taxon>Hexapoda</taxon>
        <taxon>Insecta</taxon>
        <taxon>Pterygota</taxon>
        <taxon>Neoptera</taxon>
        <taxon>Endopterygota</taxon>
        <taxon>Diptera</taxon>
        <taxon>Brachycera</taxon>
        <taxon>Muscomorpha</taxon>
        <taxon>Tephritoidea</taxon>
        <taxon>Tephritidae</taxon>
        <taxon>Bactrocera</taxon>
        <taxon>Bactrocera</taxon>
    </lineage>
</organism>
<dbReference type="GO" id="GO:0044614">
    <property type="term" value="C:nuclear pore cytoplasmic filaments"/>
    <property type="evidence" value="ECO:0007669"/>
    <property type="project" value="TreeGrafter"/>
</dbReference>
<dbReference type="Gene3D" id="1.25.40.510">
    <property type="entry name" value="GLE1-like"/>
    <property type="match status" value="1"/>
</dbReference>
<name>A0A034VG36_BACDO</name>
<comment type="similarity">
    <text evidence="2">Belongs to the GLE1 family.</text>
</comment>
<dbReference type="GO" id="GO:0031369">
    <property type="term" value="F:translation initiation factor binding"/>
    <property type="evidence" value="ECO:0007669"/>
    <property type="project" value="TreeGrafter"/>
</dbReference>
<dbReference type="GO" id="GO:0005737">
    <property type="term" value="C:cytoplasm"/>
    <property type="evidence" value="ECO:0007669"/>
    <property type="project" value="TreeGrafter"/>
</dbReference>
<protein>
    <recommendedName>
        <fullName evidence="10">mRNA export factor GLE1</fullName>
    </recommendedName>
    <alternativeName>
        <fullName evidence="12">GLE1 RNA export mediator</fullName>
    </alternativeName>
    <alternativeName>
        <fullName evidence="11">Nucleoporin GLE1</fullName>
    </alternativeName>
</protein>
<keyword evidence="13" id="KW-0175">Coiled coil</keyword>
<evidence type="ECO:0000256" key="9">
    <source>
        <dbReference type="ARBA" id="ARBA00024680"/>
    </source>
</evidence>
<dbReference type="GO" id="GO:0015031">
    <property type="term" value="P:protein transport"/>
    <property type="evidence" value="ECO:0007669"/>
    <property type="project" value="UniProtKB-KW"/>
</dbReference>
<dbReference type="EMBL" id="GAKP01018419">
    <property type="protein sequence ID" value="JAC40533.1"/>
    <property type="molecule type" value="Transcribed_RNA"/>
</dbReference>
<evidence type="ECO:0000256" key="10">
    <source>
        <dbReference type="ARBA" id="ARBA00026227"/>
    </source>
</evidence>